<evidence type="ECO:0000313" key="3">
    <source>
        <dbReference type="Proteomes" id="UP000085678"/>
    </source>
</evidence>
<dbReference type="RefSeq" id="XP_013412949.1">
    <property type="nucleotide sequence ID" value="XM_013557495.1"/>
</dbReference>
<dbReference type="KEGG" id="lak:106175465"/>
<dbReference type="STRING" id="7574.A0A1S3JRF4"/>
<dbReference type="PANTHER" id="PTHR14469">
    <property type="entry name" value="SARCOMA ANTIGEN NY-SAR-23"/>
    <property type="match status" value="1"/>
</dbReference>
<evidence type="ECO:0000313" key="5">
    <source>
        <dbReference type="RefSeq" id="XP_013412957.1"/>
    </source>
</evidence>
<dbReference type="Gene3D" id="3.40.50.1110">
    <property type="entry name" value="SGNH hydrolase"/>
    <property type="match status" value="1"/>
</dbReference>
<feature type="region of interest" description="Disordered" evidence="2">
    <location>
        <begin position="270"/>
        <end position="329"/>
    </location>
</feature>
<proteinExistence type="inferred from homology"/>
<dbReference type="PANTHER" id="PTHR14469:SF0">
    <property type="entry name" value="FAMILY WITH SEQUENCE SIMILARITY 113"/>
    <property type="match status" value="1"/>
</dbReference>
<evidence type="ECO:0000256" key="1">
    <source>
        <dbReference type="ARBA" id="ARBA00037957"/>
    </source>
</evidence>
<evidence type="ECO:0000313" key="4">
    <source>
        <dbReference type="RefSeq" id="XP_013412949.1"/>
    </source>
</evidence>
<evidence type="ECO:0000313" key="6">
    <source>
        <dbReference type="RefSeq" id="XP_013412965.1"/>
    </source>
</evidence>
<dbReference type="RefSeq" id="XP_013412965.1">
    <property type="nucleotide sequence ID" value="XM_013557511.1"/>
</dbReference>
<dbReference type="SUPFAM" id="SSF52266">
    <property type="entry name" value="SGNH hydrolase"/>
    <property type="match status" value="1"/>
</dbReference>
<name>A0A1S3JRF4_LINAN</name>
<gene>
    <name evidence="4 5 6" type="primary">LOC106175465</name>
</gene>
<organism evidence="3 6">
    <name type="scientific">Lingula anatina</name>
    <name type="common">Brachiopod</name>
    <name type="synonym">Lingula unguis</name>
    <dbReference type="NCBI Taxonomy" id="7574"/>
    <lineage>
        <taxon>Eukaryota</taxon>
        <taxon>Metazoa</taxon>
        <taxon>Spiralia</taxon>
        <taxon>Lophotrochozoa</taxon>
        <taxon>Brachiopoda</taxon>
        <taxon>Linguliformea</taxon>
        <taxon>Lingulata</taxon>
        <taxon>Lingulida</taxon>
        <taxon>Linguloidea</taxon>
        <taxon>Lingulidae</taxon>
        <taxon>Lingula</taxon>
    </lineage>
</organism>
<evidence type="ECO:0000256" key="2">
    <source>
        <dbReference type="SAM" id="MobiDB-lite"/>
    </source>
</evidence>
<dbReference type="GeneID" id="106175465"/>
<dbReference type="AlphaFoldDB" id="A0A1S3JRF4"/>
<feature type="compositionally biased region" description="Basic and acidic residues" evidence="2">
    <location>
        <begin position="295"/>
        <end position="317"/>
    </location>
</feature>
<dbReference type="Proteomes" id="UP000085678">
    <property type="component" value="Unplaced"/>
</dbReference>
<feature type="region of interest" description="Disordered" evidence="2">
    <location>
        <begin position="359"/>
        <end position="397"/>
    </location>
</feature>
<protein>
    <submittedName>
        <fullName evidence="4 5">PC-esterase domain-containing protein 1A</fullName>
    </submittedName>
</protein>
<feature type="compositionally biased region" description="Basic and acidic residues" evidence="2">
    <location>
        <begin position="270"/>
        <end position="287"/>
    </location>
</feature>
<dbReference type="InterPro" id="IPR036514">
    <property type="entry name" value="SGNH_hydro_sf"/>
</dbReference>
<dbReference type="RefSeq" id="XP_013412957.1">
    <property type="nucleotide sequence ID" value="XM_013557503.1"/>
</dbReference>
<comment type="similarity">
    <text evidence="1">Belongs to the PC-esterase family.</text>
</comment>
<accession>A0A1S3JRF4</accession>
<reference evidence="4 5" key="1">
    <citation type="submission" date="2025-04" db="UniProtKB">
        <authorList>
            <consortium name="RefSeq"/>
        </authorList>
    </citation>
    <scope>IDENTIFICATION</scope>
    <source>
        <tissue evidence="4 5">Gonads</tissue>
    </source>
</reference>
<sequence>MATVCEIFLTEDVQHLLSNKFVVIIGDSVQRAIYKDLVLLLQDPRYLQEWQLRKKGEFSHVDDKLIEGGQKAVMNNKTNYKEVRQYQTDYFLVRFYFTTRCYNDYVESILRDLAEEPQPDVVIMNSCLWDVTRYGPSSVPKYKENLIELFHKFKKILPDDALVIWNTALPIANNARGGFLIPEVEFMNDTLRLDIMEANYYARQVAGHYGFDVLDLHYYFRRQIHRRAKDGVHWDMTAHRRITNLLLTHISEAWGVELPGRVQKLKLEAAAEKKNSQRQNESHKDASDSGSNSKRYADNRHQRSRSDTYNRSHDGGRRRTQTWQPQQNSVHQIPALMEVASQQTGNNMQHTVHFSQNYNRTYNKNYGGSKRWQPYSSNSSNRHASHYSREQQSNYKR</sequence>
<keyword evidence="3" id="KW-1185">Reference proteome</keyword>
<dbReference type="OrthoDB" id="9975373at2759"/>